<keyword evidence="2" id="KW-0805">Transcription regulation</keyword>
<evidence type="ECO:0000313" key="5">
    <source>
        <dbReference type="Proteomes" id="UP000653305"/>
    </source>
</evidence>
<proteinExistence type="inferred from homology"/>
<organism evidence="4 5">
    <name type="scientific">Phtheirospermum japonicum</name>
    <dbReference type="NCBI Taxonomy" id="374723"/>
    <lineage>
        <taxon>Eukaryota</taxon>
        <taxon>Viridiplantae</taxon>
        <taxon>Streptophyta</taxon>
        <taxon>Embryophyta</taxon>
        <taxon>Tracheophyta</taxon>
        <taxon>Spermatophyta</taxon>
        <taxon>Magnoliopsida</taxon>
        <taxon>eudicotyledons</taxon>
        <taxon>Gunneridae</taxon>
        <taxon>Pentapetalae</taxon>
        <taxon>asterids</taxon>
        <taxon>lamiids</taxon>
        <taxon>Lamiales</taxon>
        <taxon>Orobanchaceae</taxon>
        <taxon>Orobanchaceae incertae sedis</taxon>
        <taxon>Phtheirospermum</taxon>
    </lineage>
</organism>
<evidence type="ECO:0000256" key="3">
    <source>
        <dbReference type="ARBA" id="ARBA00022946"/>
    </source>
</evidence>
<protein>
    <recommendedName>
        <fullName evidence="6">Mitochondrial transcription termination factor</fullName>
    </recommendedName>
</protein>
<dbReference type="Gene3D" id="1.25.70.10">
    <property type="entry name" value="Transcription termination factor 3, mitochondrial"/>
    <property type="match status" value="1"/>
</dbReference>
<evidence type="ECO:0008006" key="6">
    <source>
        <dbReference type="Google" id="ProtNLM"/>
    </source>
</evidence>
<keyword evidence="2" id="KW-0804">Transcription</keyword>
<dbReference type="PANTHER" id="PTHR13068:SF133">
    <property type="entry name" value="MITOCHONDRIAL TRANSCRIPTION TERMINATION FACTOR FAMILY PROTEIN"/>
    <property type="match status" value="1"/>
</dbReference>
<dbReference type="SMART" id="SM00733">
    <property type="entry name" value="Mterf"/>
    <property type="match status" value="6"/>
</dbReference>
<dbReference type="InterPro" id="IPR003690">
    <property type="entry name" value="MTERF"/>
</dbReference>
<sequence>MFAIFCRRRLRVPRNDSSIFVALHFWATQNAAVLVRSCSSSVRENASEKTFTVSYLINSCRLSSKDAVSVSKKLCCIKSPEKPDAVLKLLREYGFTDAHISRLVIRWPKVLLACPNKTLFPKLEFLRSIGVPLPVLAQKLSVCPLVLQRSLKNSIIPSYNDLKTLLQSDERVVHVFTRAPRVICWCWAKMFTNVSMLRERGVPQSVIVSLIMRQPCVLLTNEEKLAVHVDRAVEMGFDVSRSTFVHAIHMFAGLSESTLKRKMEVYRRCGWSESDVIAAFLKHPICMGLSEKNITATMDFLVDALGCKPGAIAQCPVPLSYSLEKRIKPRCLVAGILIEKGLLKKRTLRMLKISEEEFLERYIVKYEKDIPELLDIYRGKVFVTLLSNWKSEQNALSFSVLRDYYVILGLVNGLLTIVVTRPWSSTRDINRCGTNDANACTWPGRLLSTGRFSFAGRDRSLLSSQMFWCSSVTILP</sequence>
<name>A0A830BKP2_9LAMI</name>
<dbReference type="InterPro" id="IPR038538">
    <property type="entry name" value="MTERF_sf"/>
</dbReference>
<accession>A0A830BKP2</accession>
<evidence type="ECO:0000256" key="2">
    <source>
        <dbReference type="ARBA" id="ARBA00022472"/>
    </source>
</evidence>
<keyword evidence="3" id="KW-0809">Transit peptide</keyword>
<dbReference type="EMBL" id="BMAC01000109">
    <property type="protein sequence ID" value="GFP85638.1"/>
    <property type="molecule type" value="Genomic_DNA"/>
</dbReference>
<keyword evidence="2" id="KW-0806">Transcription termination</keyword>
<dbReference type="GO" id="GO:0006353">
    <property type="term" value="P:DNA-templated transcription termination"/>
    <property type="evidence" value="ECO:0007669"/>
    <property type="project" value="UniProtKB-KW"/>
</dbReference>
<dbReference type="Proteomes" id="UP000653305">
    <property type="component" value="Unassembled WGS sequence"/>
</dbReference>
<dbReference type="Pfam" id="PF02536">
    <property type="entry name" value="mTERF"/>
    <property type="match status" value="2"/>
</dbReference>
<comment type="caution">
    <text evidence="4">The sequence shown here is derived from an EMBL/GenBank/DDBJ whole genome shotgun (WGS) entry which is preliminary data.</text>
</comment>
<dbReference type="FunFam" id="1.25.70.10:FF:000001">
    <property type="entry name" value="Mitochondrial transcription termination factor-like"/>
    <property type="match status" value="1"/>
</dbReference>
<evidence type="ECO:0000256" key="1">
    <source>
        <dbReference type="ARBA" id="ARBA00007692"/>
    </source>
</evidence>
<comment type="similarity">
    <text evidence="1">Belongs to the mTERF family.</text>
</comment>
<reference evidence="4" key="1">
    <citation type="submission" date="2020-07" db="EMBL/GenBank/DDBJ databases">
        <title>Ethylene signaling mediates host invasion by parasitic plants.</title>
        <authorList>
            <person name="Yoshida S."/>
        </authorList>
    </citation>
    <scope>NUCLEOTIDE SEQUENCE</scope>
    <source>
        <strain evidence="4">Okayama</strain>
    </source>
</reference>
<dbReference type="OrthoDB" id="905822at2759"/>
<dbReference type="AlphaFoldDB" id="A0A830BKP2"/>
<dbReference type="PANTHER" id="PTHR13068">
    <property type="entry name" value="CGI-12 PROTEIN-RELATED"/>
    <property type="match status" value="1"/>
</dbReference>
<keyword evidence="5" id="KW-1185">Reference proteome</keyword>
<dbReference type="GO" id="GO:0003676">
    <property type="term" value="F:nucleic acid binding"/>
    <property type="evidence" value="ECO:0007669"/>
    <property type="project" value="InterPro"/>
</dbReference>
<gene>
    <name evidence="4" type="ORF">PHJA_000707500</name>
</gene>
<evidence type="ECO:0000313" key="4">
    <source>
        <dbReference type="EMBL" id="GFP85638.1"/>
    </source>
</evidence>